<accession>A0ABR4N5L9</accession>
<feature type="region of interest" description="Disordered" evidence="1">
    <location>
        <begin position="265"/>
        <end position="303"/>
    </location>
</feature>
<evidence type="ECO:0000313" key="3">
    <source>
        <dbReference type="Proteomes" id="UP001527925"/>
    </source>
</evidence>
<keyword evidence="3" id="KW-1185">Reference proteome</keyword>
<reference evidence="2 3" key="1">
    <citation type="submission" date="2023-09" db="EMBL/GenBank/DDBJ databases">
        <title>Pangenome analysis of Batrachochytrium dendrobatidis and related Chytrids.</title>
        <authorList>
            <person name="Yacoub M.N."/>
            <person name="Stajich J.E."/>
            <person name="James T.Y."/>
        </authorList>
    </citation>
    <scope>NUCLEOTIDE SEQUENCE [LARGE SCALE GENOMIC DNA]</scope>
    <source>
        <strain evidence="2 3">JEL0888</strain>
    </source>
</reference>
<evidence type="ECO:0000313" key="2">
    <source>
        <dbReference type="EMBL" id="KAL2914822.1"/>
    </source>
</evidence>
<sequence>MTEPTCPFLQQPSKFESPGRCSHSLGKLSVVVKHVASEKHHALYYQTTCHYGGCGRQGAAVSETPAEFAAHAATHKQPPRYSGRRTADTTGKPIGAKLLTVAELKRFLNKSQPELSDLDQKSAISSQRHALNGQFNLAKSAFLEVQTQIKELVSAQDVPGTSLDSARAEKKASLEEELISLWDAMVRAAERAMMPMPSELAAPVGRVAIVALAGSASTASAVATAPTGISLTQPTYDADGGHVPFGVSRLAGSADTAFGATAPISASLQQREEDSDGGPGPSGVSRLPGSIGSTGPSCKAAEA</sequence>
<evidence type="ECO:0008006" key="4">
    <source>
        <dbReference type="Google" id="ProtNLM"/>
    </source>
</evidence>
<protein>
    <recommendedName>
        <fullName evidence="4">C2H2-type domain-containing protein</fullName>
    </recommendedName>
</protein>
<dbReference type="EMBL" id="JADGIZ020000029">
    <property type="protein sequence ID" value="KAL2914822.1"/>
    <property type="molecule type" value="Genomic_DNA"/>
</dbReference>
<organism evidence="2 3">
    <name type="scientific">Polyrhizophydium stewartii</name>
    <dbReference type="NCBI Taxonomy" id="2732419"/>
    <lineage>
        <taxon>Eukaryota</taxon>
        <taxon>Fungi</taxon>
        <taxon>Fungi incertae sedis</taxon>
        <taxon>Chytridiomycota</taxon>
        <taxon>Chytridiomycota incertae sedis</taxon>
        <taxon>Chytridiomycetes</taxon>
        <taxon>Rhizophydiales</taxon>
        <taxon>Rhizophydiales incertae sedis</taxon>
        <taxon>Polyrhizophydium</taxon>
    </lineage>
</organism>
<gene>
    <name evidence="2" type="ORF">HK105_205562</name>
</gene>
<proteinExistence type="predicted"/>
<name>A0ABR4N5L9_9FUNG</name>
<comment type="caution">
    <text evidence="2">The sequence shown here is derived from an EMBL/GenBank/DDBJ whole genome shotgun (WGS) entry which is preliminary data.</text>
</comment>
<evidence type="ECO:0000256" key="1">
    <source>
        <dbReference type="SAM" id="MobiDB-lite"/>
    </source>
</evidence>
<dbReference type="Proteomes" id="UP001527925">
    <property type="component" value="Unassembled WGS sequence"/>
</dbReference>